<name>A0AB33JK23_9ACTN</name>
<dbReference type="Pfam" id="PF13021">
    <property type="entry name" value="DUF3885"/>
    <property type="match status" value="1"/>
</dbReference>
<proteinExistence type="predicted"/>
<accession>A0AB33JK23</accession>
<reference evidence="2" key="1">
    <citation type="submission" date="2024-07" db="EMBL/GenBank/DDBJ databases">
        <title>Complete genome sequences of cellulolytic bacteria, Kitasatospora sp. CMC57 and Streptomyces sp. CMC78, isolated from Japanese agricultural soil.</title>
        <authorList>
            <person name="Hashimoto T."/>
            <person name="Ito M."/>
            <person name="Iwamoto M."/>
            <person name="Fukahori D."/>
            <person name="Shoda T."/>
            <person name="Sakoda M."/>
            <person name="Morohoshi T."/>
            <person name="Mitsuboshi M."/>
            <person name="Nishizawa T."/>
        </authorList>
    </citation>
    <scope>NUCLEOTIDE SEQUENCE</scope>
    <source>
        <strain evidence="2">CMC57</strain>
    </source>
</reference>
<dbReference type="InterPro" id="IPR024976">
    <property type="entry name" value="DUF3885"/>
</dbReference>
<gene>
    <name evidence="2" type="ORF">KCMC57_00670</name>
</gene>
<evidence type="ECO:0000313" key="2">
    <source>
        <dbReference type="EMBL" id="BFP43699.1"/>
    </source>
</evidence>
<dbReference type="EMBL" id="AP035881">
    <property type="protein sequence ID" value="BFP43699.1"/>
    <property type="molecule type" value="Genomic_DNA"/>
</dbReference>
<evidence type="ECO:0000259" key="1">
    <source>
        <dbReference type="Pfam" id="PF13021"/>
    </source>
</evidence>
<sequence length="196" mass="21711">MDIAGLDGAWNRSWPKCPPEARRLRHRFPERWVRFHALPGSKRYATSDAEHAEILRRHHALLEDLLGEVTVGDGGLVAITCSWSATGFPTPRDTMVAATTPGAAHWRSDDLAVEPGFHSWQHHYVSATDLHDPALDRLLLCVADDMTSGVILTEPACAWAVHPYDGGVDLFAESTKVRDQLAGRYAEWLPSRPKGT</sequence>
<dbReference type="AlphaFoldDB" id="A0AB33JK23"/>
<feature type="domain" description="DUF3885" evidence="1">
    <location>
        <begin position="23"/>
        <end position="192"/>
    </location>
</feature>
<organism evidence="2">
    <name type="scientific">Kitasatospora sp. CMC57</name>
    <dbReference type="NCBI Taxonomy" id="3231513"/>
    <lineage>
        <taxon>Bacteria</taxon>
        <taxon>Bacillati</taxon>
        <taxon>Actinomycetota</taxon>
        <taxon>Actinomycetes</taxon>
        <taxon>Kitasatosporales</taxon>
        <taxon>Streptomycetaceae</taxon>
        <taxon>Kitasatospora</taxon>
    </lineage>
</organism>
<protein>
    <recommendedName>
        <fullName evidence="1">DUF3885 domain-containing protein</fullName>
    </recommendedName>
</protein>